<evidence type="ECO:0000256" key="5">
    <source>
        <dbReference type="ARBA" id="ARBA00022989"/>
    </source>
</evidence>
<evidence type="ECO:0000256" key="6">
    <source>
        <dbReference type="ARBA" id="ARBA00023098"/>
    </source>
</evidence>
<evidence type="ECO:0000256" key="2">
    <source>
        <dbReference type="ARBA" id="ARBA00022516"/>
    </source>
</evidence>
<evidence type="ECO:0000256" key="10">
    <source>
        <dbReference type="HAMAP-Rule" id="MF_01043"/>
    </source>
</evidence>
<gene>
    <name evidence="10 11" type="primary">plsY</name>
    <name evidence="11" type="ORF">D3273_11695</name>
</gene>
<dbReference type="RefSeq" id="WP_129226697.1">
    <property type="nucleotide sequence ID" value="NZ_QYBB01000011.1"/>
</dbReference>
<keyword evidence="5 10" id="KW-1133">Transmembrane helix</keyword>
<comment type="caution">
    <text evidence="11">The sequence shown here is derived from an EMBL/GenBank/DDBJ whole genome shotgun (WGS) entry which is preliminary data.</text>
</comment>
<dbReference type="Proteomes" id="UP000290759">
    <property type="component" value="Unassembled WGS sequence"/>
</dbReference>
<keyword evidence="6 10" id="KW-0443">Lipid metabolism</keyword>
<keyword evidence="1 10" id="KW-1003">Cell membrane</keyword>
<dbReference type="UniPathway" id="UPA00085"/>
<sequence>MNEPGVGEIAALALGYGLGSIPFGLLITRVAGTADLRSIGSGNIGATNVLRTGRKDLAALTLVLDALKGTAAVLLARWLFGDAAAVFAGVAAFLGHIYPVWLGFRGGKGVATYLGCLIGLWWPGALGFAAVWLGIAFATRFSSAAALVGSLAAPLLFVLTGQITDGAAFALMTLILWWKHRANLQRLMQGTESRIGAKA</sequence>
<comment type="catalytic activity">
    <reaction evidence="10">
        <text>an acyl phosphate + sn-glycerol 3-phosphate = a 1-acyl-sn-glycero-3-phosphate + phosphate</text>
        <dbReference type="Rhea" id="RHEA:34075"/>
        <dbReference type="ChEBI" id="CHEBI:43474"/>
        <dbReference type="ChEBI" id="CHEBI:57597"/>
        <dbReference type="ChEBI" id="CHEBI:57970"/>
        <dbReference type="ChEBI" id="CHEBI:59918"/>
        <dbReference type="EC" id="2.3.1.275"/>
    </reaction>
</comment>
<keyword evidence="12" id="KW-1185">Reference proteome</keyword>
<dbReference type="SMART" id="SM01207">
    <property type="entry name" value="G3P_acyltransf"/>
    <property type="match status" value="1"/>
</dbReference>
<evidence type="ECO:0000256" key="4">
    <source>
        <dbReference type="ARBA" id="ARBA00022692"/>
    </source>
</evidence>
<dbReference type="AlphaFoldDB" id="A0A4Q2U5C3"/>
<reference evidence="11 12" key="2">
    <citation type="submission" date="2019-02" db="EMBL/GenBank/DDBJ databases">
        <title>'Lichenibacterium ramalinii' gen. nov. sp. nov., 'Lichenibacterium minor' gen. nov. sp. nov.</title>
        <authorList>
            <person name="Pankratov T."/>
        </authorList>
    </citation>
    <scope>NUCLEOTIDE SEQUENCE [LARGE SCALE GENOMIC DNA]</scope>
    <source>
        <strain evidence="11 12">RmlP026</strain>
    </source>
</reference>
<comment type="pathway">
    <text evidence="10">Lipid metabolism; phospholipid metabolism.</text>
</comment>
<dbReference type="InterPro" id="IPR003811">
    <property type="entry name" value="G3P_acylTferase_PlsY"/>
</dbReference>
<keyword evidence="4 10" id="KW-0812">Transmembrane</keyword>
<dbReference type="Pfam" id="PF02660">
    <property type="entry name" value="G3P_acyltransf"/>
    <property type="match status" value="1"/>
</dbReference>
<comment type="subunit">
    <text evidence="10">Probably interacts with PlsX.</text>
</comment>
<dbReference type="EC" id="2.3.1.275" evidence="10"/>
<evidence type="ECO:0000313" key="12">
    <source>
        <dbReference type="Proteomes" id="UP000290759"/>
    </source>
</evidence>
<feature type="transmembrane region" description="Helical" evidence="10">
    <location>
        <begin position="57"/>
        <end position="80"/>
    </location>
</feature>
<evidence type="ECO:0000256" key="3">
    <source>
        <dbReference type="ARBA" id="ARBA00022679"/>
    </source>
</evidence>
<dbReference type="HAMAP" id="MF_01043">
    <property type="entry name" value="PlsY"/>
    <property type="match status" value="1"/>
</dbReference>
<comment type="function">
    <text evidence="10">Catalyzes the transfer of an acyl group from acyl-phosphate (acyl-PO(4)) to glycerol-3-phosphate (G3P) to form lysophosphatidic acid (LPA). This enzyme utilizes acyl-phosphate as fatty acyl donor, but not acyl-CoA or acyl-ACP.</text>
</comment>
<dbReference type="PANTHER" id="PTHR30309:SF0">
    <property type="entry name" value="GLYCEROL-3-PHOSPHATE ACYLTRANSFERASE-RELATED"/>
    <property type="match status" value="1"/>
</dbReference>
<feature type="transmembrane region" description="Helical" evidence="10">
    <location>
        <begin position="111"/>
        <end position="135"/>
    </location>
</feature>
<comment type="similarity">
    <text evidence="10">Belongs to the PlsY family.</text>
</comment>
<feature type="transmembrane region" description="Helical" evidence="10">
    <location>
        <begin position="86"/>
        <end position="104"/>
    </location>
</feature>
<evidence type="ECO:0000256" key="9">
    <source>
        <dbReference type="ARBA" id="ARBA00023264"/>
    </source>
</evidence>
<evidence type="ECO:0000256" key="7">
    <source>
        <dbReference type="ARBA" id="ARBA00023136"/>
    </source>
</evidence>
<dbReference type="GO" id="GO:0043772">
    <property type="term" value="F:acyl-phosphate glycerol-3-phosphate acyltransferase activity"/>
    <property type="evidence" value="ECO:0007669"/>
    <property type="project" value="UniProtKB-UniRule"/>
</dbReference>
<dbReference type="EMBL" id="QYBB01000011">
    <property type="protein sequence ID" value="RYC31789.1"/>
    <property type="molecule type" value="Genomic_DNA"/>
</dbReference>
<evidence type="ECO:0000256" key="1">
    <source>
        <dbReference type="ARBA" id="ARBA00022475"/>
    </source>
</evidence>
<keyword evidence="9 10" id="KW-1208">Phospholipid metabolism</keyword>
<protein>
    <recommendedName>
        <fullName evidence="10">Glycerol-3-phosphate acyltransferase</fullName>
    </recommendedName>
    <alternativeName>
        <fullName evidence="10">Acyl-PO4 G3P acyltransferase</fullName>
    </alternativeName>
    <alternativeName>
        <fullName evidence="10">Acyl-phosphate--glycerol-3-phosphate acyltransferase</fullName>
    </alternativeName>
    <alternativeName>
        <fullName evidence="10">G3P acyltransferase</fullName>
        <shortName evidence="10">GPAT</shortName>
        <ecNumber evidence="10">2.3.1.275</ecNumber>
    </alternativeName>
    <alternativeName>
        <fullName evidence="10">Lysophosphatidic acid synthase</fullName>
        <shortName evidence="10">LPA synthase</shortName>
    </alternativeName>
</protein>
<keyword evidence="2 10" id="KW-0444">Lipid biosynthesis</keyword>
<keyword evidence="11" id="KW-0012">Acyltransferase</keyword>
<comment type="subcellular location">
    <subcellularLocation>
        <location evidence="10">Cell membrane</location>
        <topology evidence="10">Multi-pass membrane protein</topology>
    </subcellularLocation>
</comment>
<organism evidence="11 12">
    <name type="scientific">Lichenibacterium minor</name>
    <dbReference type="NCBI Taxonomy" id="2316528"/>
    <lineage>
        <taxon>Bacteria</taxon>
        <taxon>Pseudomonadati</taxon>
        <taxon>Pseudomonadota</taxon>
        <taxon>Alphaproteobacteria</taxon>
        <taxon>Hyphomicrobiales</taxon>
        <taxon>Lichenihabitantaceae</taxon>
        <taxon>Lichenibacterium</taxon>
    </lineage>
</organism>
<keyword evidence="7 10" id="KW-0472">Membrane</keyword>
<keyword evidence="3 10" id="KW-0808">Transferase</keyword>
<dbReference type="NCBIfam" id="TIGR00023">
    <property type="entry name" value="glycerol-3-phosphate 1-O-acyltransferase PlsY"/>
    <property type="match status" value="1"/>
</dbReference>
<dbReference type="OrthoDB" id="9777124at2"/>
<evidence type="ECO:0000313" key="11">
    <source>
        <dbReference type="EMBL" id="RYC31789.1"/>
    </source>
</evidence>
<dbReference type="GO" id="GO:0008654">
    <property type="term" value="P:phospholipid biosynthetic process"/>
    <property type="evidence" value="ECO:0007669"/>
    <property type="project" value="UniProtKB-UniRule"/>
</dbReference>
<keyword evidence="8 10" id="KW-0594">Phospholipid biosynthesis</keyword>
<dbReference type="GO" id="GO:0005886">
    <property type="term" value="C:plasma membrane"/>
    <property type="evidence" value="ECO:0007669"/>
    <property type="project" value="UniProtKB-SubCell"/>
</dbReference>
<accession>A0A4Q2U5C3</accession>
<feature type="transmembrane region" description="Helical" evidence="10">
    <location>
        <begin position="6"/>
        <end position="27"/>
    </location>
</feature>
<dbReference type="PANTHER" id="PTHR30309">
    <property type="entry name" value="INNER MEMBRANE PROTEIN YGIH"/>
    <property type="match status" value="1"/>
</dbReference>
<feature type="transmembrane region" description="Helical" evidence="10">
    <location>
        <begin position="155"/>
        <end position="178"/>
    </location>
</feature>
<evidence type="ECO:0000256" key="8">
    <source>
        <dbReference type="ARBA" id="ARBA00023209"/>
    </source>
</evidence>
<proteinExistence type="inferred from homology"/>
<reference evidence="11 12" key="1">
    <citation type="submission" date="2018-12" db="EMBL/GenBank/DDBJ databases">
        <authorList>
            <person name="Grouzdev D.S."/>
            <person name="Krutkina M.S."/>
        </authorList>
    </citation>
    <scope>NUCLEOTIDE SEQUENCE [LARGE SCALE GENOMIC DNA]</scope>
    <source>
        <strain evidence="11 12">RmlP026</strain>
    </source>
</reference>
<name>A0A4Q2U5C3_9HYPH</name>